<dbReference type="AlphaFoldDB" id="A0AAV0T6V0"/>
<organism evidence="2 3">
    <name type="scientific">Peronospora destructor</name>
    <dbReference type="NCBI Taxonomy" id="86335"/>
    <lineage>
        <taxon>Eukaryota</taxon>
        <taxon>Sar</taxon>
        <taxon>Stramenopiles</taxon>
        <taxon>Oomycota</taxon>
        <taxon>Peronosporomycetes</taxon>
        <taxon>Peronosporales</taxon>
        <taxon>Peronosporaceae</taxon>
        <taxon>Peronospora</taxon>
    </lineage>
</organism>
<gene>
    <name evidence="2" type="ORF">PDE001_LOCUS1365</name>
</gene>
<comment type="caution">
    <text evidence="2">The sequence shown here is derived from an EMBL/GenBank/DDBJ whole genome shotgun (WGS) entry which is preliminary data.</text>
</comment>
<dbReference type="EMBL" id="CANTFM010000225">
    <property type="protein sequence ID" value="CAI5715661.1"/>
    <property type="molecule type" value="Genomic_DNA"/>
</dbReference>
<accession>A0AAV0T6V0</accession>
<feature type="region of interest" description="Disordered" evidence="1">
    <location>
        <begin position="39"/>
        <end position="64"/>
    </location>
</feature>
<reference evidence="2" key="1">
    <citation type="submission" date="2022-12" db="EMBL/GenBank/DDBJ databases">
        <authorList>
            <person name="Webb A."/>
        </authorList>
    </citation>
    <scope>NUCLEOTIDE SEQUENCE</scope>
    <source>
        <strain evidence="2">Pd1</strain>
    </source>
</reference>
<keyword evidence="3" id="KW-1185">Reference proteome</keyword>
<name>A0AAV0T6V0_9STRA</name>
<evidence type="ECO:0000313" key="2">
    <source>
        <dbReference type="EMBL" id="CAI5715661.1"/>
    </source>
</evidence>
<dbReference type="Proteomes" id="UP001162029">
    <property type="component" value="Unassembled WGS sequence"/>
</dbReference>
<evidence type="ECO:0000313" key="3">
    <source>
        <dbReference type="Proteomes" id="UP001162029"/>
    </source>
</evidence>
<evidence type="ECO:0000256" key="1">
    <source>
        <dbReference type="SAM" id="MobiDB-lite"/>
    </source>
</evidence>
<proteinExistence type="predicted"/>
<protein>
    <submittedName>
        <fullName evidence="2">Uncharacterized protein</fullName>
    </submittedName>
</protein>
<sequence length="86" mass="9206">MDEASTTESMPVVTLRKFSSLPAYDLALRRDDAVINSDSDTNSVRVASIAEEDTEEDVVSLSSASEISIRGTNEVNTASAASVRRP</sequence>